<dbReference type="RefSeq" id="WP_070985276.1">
    <property type="nucleotide sequence ID" value="NZ_MKJU01000025.1"/>
</dbReference>
<reference evidence="1 2" key="1">
    <citation type="submission" date="2016-09" db="EMBL/GenBank/DDBJ databases">
        <title>Pseudoalteromonas amylolytica sp. nov., isolated from the surface seawater.</title>
        <authorList>
            <person name="Wu Y.-H."/>
            <person name="Cheng H."/>
            <person name="Jin X.-B."/>
            <person name="Wang C.-S."/>
            <person name="Xu X.-W."/>
        </authorList>
    </citation>
    <scope>NUCLEOTIDE SEQUENCE [LARGE SCALE GENOMIC DNA]</scope>
    <source>
        <strain evidence="1 2">JW1</strain>
    </source>
</reference>
<dbReference type="Proteomes" id="UP000179786">
    <property type="component" value="Unassembled WGS sequence"/>
</dbReference>
<organism evidence="1 2">
    <name type="scientific">Pseudoalteromonas amylolytica</name>
    <dbReference type="NCBI Taxonomy" id="1859457"/>
    <lineage>
        <taxon>Bacteria</taxon>
        <taxon>Pseudomonadati</taxon>
        <taxon>Pseudomonadota</taxon>
        <taxon>Gammaproteobacteria</taxon>
        <taxon>Alteromonadales</taxon>
        <taxon>Pseudoalteromonadaceae</taxon>
        <taxon>Pseudoalteromonas</taxon>
    </lineage>
</organism>
<dbReference type="Gene3D" id="3.40.30.10">
    <property type="entry name" value="Glutaredoxin"/>
    <property type="match status" value="1"/>
</dbReference>
<proteinExistence type="predicted"/>
<comment type="caution">
    <text evidence="1">The sequence shown here is derived from an EMBL/GenBank/DDBJ whole genome shotgun (WGS) entry which is preliminary data.</text>
</comment>
<dbReference type="EMBL" id="MKJU01000025">
    <property type="protein sequence ID" value="OHU91394.1"/>
    <property type="molecule type" value="Genomic_DNA"/>
</dbReference>
<dbReference type="InterPro" id="IPR008554">
    <property type="entry name" value="Glutaredoxin-like"/>
</dbReference>
<name>A0A1S1MYZ4_9GAMM</name>
<accession>A0A1S1MYZ4</accession>
<dbReference type="SUPFAM" id="SSF52833">
    <property type="entry name" value="Thioredoxin-like"/>
    <property type="match status" value="1"/>
</dbReference>
<dbReference type="AlphaFoldDB" id="A0A1S1MYZ4"/>
<dbReference type="STRING" id="1859457.BET10_11280"/>
<dbReference type="Pfam" id="PF05768">
    <property type="entry name" value="Glrx-like"/>
    <property type="match status" value="1"/>
</dbReference>
<evidence type="ECO:0000313" key="1">
    <source>
        <dbReference type="EMBL" id="OHU91394.1"/>
    </source>
</evidence>
<dbReference type="InterPro" id="IPR036249">
    <property type="entry name" value="Thioredoxin-like_sf"/>
</dbReference>
<protein>
    <submittedName>
        <fullName evidence="1">NrdH-redoxin</fullName>
    </submittedName>
</protein>
<sequence length="76" mass="8898">MAKYILYFTQGCHLCEQAHELAIQILNESDIEHVDIVDDTVLMEAYQTSIPVIKRTRDGQTLYWPFELEQIQQLAE</sequence>
<dbReference type="OrthoDB" id="8537427at2"/>
<evidence type="ECO:0000313" key="2">
    <source>
        <dbReference type="Proteomes" id="UP000179786"/>
    </source>
</evidence>
<gene>
    <name evidence="1" type="ORF">BET10_11280</name>
</gene>
<keyword evidence="2" id="KW-1185">Reference proteome</keyword>